<feature type="domain" description="Pesticidal crystal protein Cry22Aa Ig-like" evidence="4">
    <location>
        <begin position="77"/>
        <end position="147"/>
    </location>
</feature>
<evidence type="ECO:0000256" key="2">
    <source>
        <dbReference type="SAM" id="SignalP"/>
    </source>
</evidence>
<sequence>MKKKKILSIIAISLLATQVLSPTIGVAESTVETQLSEQDKIDTTNKKEVKKEEDIASRLTPMNNLDSENVSINLVSDTITLNVGDIFNPAEYATATNGSETIPYDENGYFVDIVNLVDTTTPGTYQVVYRVHCSDGIAVDKTLTVIVQEKEADTNNNNLVSDNVSINLVSDTITLNVGDSFNPAEYATATNGSETIPYDENGYFSAIMNQVDTTTPGTYQVVYRVHCSDGIAVDKTLTVIVQNKATEPSEKASIEASDKTMYVGDKLTENDILNWATFNNAEELTVGFKVLGEDIPVYKVDNTLAKVGMYKIQYYIEDENEKVIAEKEITLTVLETNANTTKMPPSNTTESSEAISTGDEGNQLTTKKMKDISDGEKTFPRTGETKSPLLIEFGIMALLASAYILNKKISKVN</sequence>
<dbReference type="STRING" id="1131292.BCR24_13865"/>
<dbReference type="EMBL" id="MIKC01000008">
    <property type="protein sequence ID" value="OEG23076.1"/>
    <property type="molecule type" value="Genomic_DNA"/>
</dbReference>
<evidence type="ECO:0000313" key="6">
    <source>
        <dbReference type="Proteomes" id="UP000094469"/>
    </source>
</evidence>
<reference evidence="6" key="1">
    <citation type="submission" date="2016-09" db="EMBL/GenBank/DDBJ databases">
        <authorList>
            <person name="Gulvik C.A."/>
        </authorList>
    </citation>
    <scope>NUCLEOTIDE SEQUENCE [LARGE SCALE GENOMIC DNA]</scope>
    <source>
        <strain evidence="6">LMG 26676</strain>
    </source>
</reference>
<feature type="domain" description="Ig-like" evidence="3">
    <location>
        <begin position="254"/>
        <end position="326"/>
    </location>
</feature>
<dbReference type="InterPro" id="IPR022038">
    <property type="entry name" value="Ig-like_bact"/>
</dbReference>
<keyword evidence="6" id="KW-1185">Reference proteome</keyword>
<feature type="region of interest" description="Disordered" evidence="1">
    <location>
        <begin position="340"/>
        <end position="363"/>
    </location>
</feature>
<evidence type="ECO:0000259" key="4">
    <source>
        <dbReference type="Pfam" id="PF16403"/>
    </source>
</evidence>
<organism evidence="5 6">
    <name type="scientific">Enterococcus ureilyticus</name>
    <dbReference type="NCBI Taxonomy" id="1131292"/>
    <lineage>
        <taxon>Bacteria</taxon>
        <taxon>Bacillati</taxon>
        <taxon>Bacillota</taxon>
        <taxon>Bacilli</taxon>
        <taxon>Lactobacillales</taxon>
        <taxon>Enterococcaceae</taxon>
        <taxon>Enterococcus</taxon>
    </lineage>
</organism>
<evidence type="ECO:0000259" key="3">
    <source>
        <dbReference type="Pfam" id="PF07523"/>
    </source>
</evidence>
<protein>
    <submittedName>
        <fullName evidence="5">Uncharacterized protein</fullName>
    </submittedName>
</protein>
<dbReference type="InterPro" id="IPR032179">
    <property type="entry name" value="Cry22Aa_Ig-like"/>
</dbReference>
<dbReference type="OrthoDB" id="2243933at2"/>
<dbReference type="AlphaFoldDB" id="A0A1E5HE00"/>
<proteinExistence type="predicted"/>
<dbReference type="Pfam" id="PF07523">
    <property type="entry name" value="Big_3"/>
    <property type="match status" value="1"/>
</dbReference>
<dbReference type="Pfam" id="PF16403">
    <property type="entry name" value="Bact_surface_Ig-like"/>
    <property type="match status" value="2"/>
</dbReference>
<dbReference type="InterPro" id="IPR013783">
    <property type="entry name" value="Ig-like_fold"/>
</dbReference>
<evidence type="ECO:0000256" key="1">
    <source>
        <dbReference type="SAM" id="MobiDB-lite"/>
    </source>
</evidence>
<dbReference type="RefSeq" id="WP_069639584.1">
    <property type="nucleotide sequence ID" value="NZ_JAFBEZ010000016.1"/>
</dbReference>
<dbReference type="Gene3D" id="2.60.40.10">
    <property type="entry name" value="Immunoglobulins"/>
    <property type="match status" value="2"/>
</dbReference>
<gene>
    <name evidence="5" type="ORF">BCR24_13865</name>
</gene>
<dbReference type="Proteomes" id="UP000094469">
    <property type="component" value="Unassembled WGS sequence"/>
</dbReference>
<feature type="signal peptide" evidence="2">
    <location>
        <begin position="1"/>
        <end position="27"/>
    </location>
</feature>
<name>A0A1E5HE00_9ENTE</name>
<accession>A0A1E5HE00</accession>
<feature type="domain" description="Pesticidal crystal protein Cry22Aa Ig-like" evidence="4">
    <location>
        <begin position="171"/>
        <end position="241"/>
    </location>
</feature>
<keyword evidence="2" id="KW-0732">Signal</keyword>
<comment type="caution">
    <text evidence="5">The sequence shown here is derived from an EMBL/GenBank/DDBJ whole genome shotgun (WGS) entry which is preliminary data.</text>
</comment>
<evidence type="ECO:0000313" key="5">
    <source>
        <dbReference type="EMBL" id="OEG23076.1"/>
    </source>
</evidence>
<feature type="chain" id="PRO_5009178370" evidence="2">
    <location>
        <begin position="28"/>
        <end position="413"/>
    </location>
</feature>